<feature type="non-terminal residue" evidence="2">
    <location>
        <position position="75"/>
    </location>
</feature>
<feature type="chain" id="PRO_5041951178" evidence="1">
    <location>
        <begin position="23"/>
        <end position="75"/>
    </location>
</feature>
<proteinExistence type="predicted"/>
<evidence type="ECO:0000256" key="1">
    <source>
        <dbReference type="SAM" id="SignalP"/>
    </source>
</evidence>
<reference evidence="2" key="1">
    <citation type="journal article" date="2021" name="Genome Biol. Evol.">
        <title>A High-Quality Reference Genome for a Parasitic Bivalve with Doubly Uniparental Inheritance (Bivalvia: Unionida).</title>
        <authorList>
            <person name="Smith C.H."/>
        </authorList>
    </citation>
    <scope>NUCLEOTIDE SEQUENCE</scope>
    <source>
        <strain evidence="2">CHS0354</strain>
    </source>
</reference>
<dbReference type="Proteomes" id="UP001195483">
    <property type="component" value="Unassembled WGS sequence"/>
</dbReference>
<organism evidence="2 3">
    <name type="scientific">Potamilus streckersoni</name>
    <dbReference type="NCBI Taxonomy" id="2493646"/>
    <lineage>
        <taxon>Eukaryota</taxon>
        <taxon>Metazoa</taxon>
        <taxon>Spiralia</taxon>
        <taxon>Lophotrochozoa</taxon>
        <taxon>Mollusca</taxon>
        <taxon>Bivalvia</taxon>
        <taxon>Autobranchia</taxon>
        <taxon>Heteroconchia</taxon>
        <taxon>Palaeoheterodonta</taxon>
        <taxon>Unionida</taxon>
        <taxon>Unionoidea</taxon>
        <taxon>Unionidae</taxon>
        <taxon>Ambleminae</taxon>
        <taxon>Lampsilini</taxon>
        <taxon>Potamilus</taxon>
    </lineage>
</organism>
<reference evidence="2" key="3">
    <citation type="submission" date="2023-05" db="EMBL/GenBank/DDBJ databases">
        <authorList>
            <person name="Smith C.H."/>
        </authorList>
    </citation>
    <scope>NUCLEOTIDE SEQUENCE</scope>
    <source>
        <strain evidence="2">CHS0354</strain>
        <tissue evidence="2">Mantle</tissue>
    </source>
</reference>
<evidence type="ECO:0000313" key="3">
    <source>
        <dbReference type="Proteomes" id="UP001195483"/>
    </source>
</evidence>
<comment type="caution">
    <text evidence="2">The sequence shown here is derived from an EMBL/GenBank/DDBJ whole genome shotgun (WGS) entry which is preliminary data.</text>
</comment>
<name>A0AAE0VZV6_9BIVA</name>
<feature type="signal peptide" evidence="1">
    <location>
        <begin position="1"/>
        <end position="22"/>
    </location>
</feature>
<gene>
    <name evidence="2" type="ORF">CHS0354_032461</name>
</gene>
<keyword evidence="3" id="KW-1185">Reference proteome</keyword>
<keyword evidence="1" id="KW-0732">Signal</keyword>
<sequence length="75" mass="8073">METCTGIMYILFTLLLCELTWSENCTELNPCVGHRPKSDNGCCLGNQGSPCGFATGRICDGELGFSCNETNAVCE</sequence>
<reference evidence="2" key="2">
    <citation type="journal article" date="2021" name="Genome Biol. Evol.">
        <title>Developing a high-quality reference genome for a parasitic bivalve with doubly uniparental inheritance (Bivalvia: Unionida).</title>
        <authorList>
            <person name="Smith C.H."/>
        </authorList>
    </citation>
    <scope>NUCLEOTIDE SEQUENCE</scope>
    <source>
        <strain evidence="2">CHS0354</strain>
        <tissue evidence="2">Mantle</tissue>
    </source>
</reference>
<evidence type="ECO:0000313" key="2">
    <source>
        <dbReference type="EMBL" id="KAK3595949.1"/>
    </source>
</evidence>
<dbReference type="AlphaFoldDB" id="A0AAE0VZV6"/>
<accession>A0AAE0VZV6</accession>
<protein>
    <submittedName>
        <fullName evidence="2">Uncharacterized protein</fullName>
    </submittedName>
</protein>
<dbReference type="EMBL" id="JAEAOA010001917">
    <property type="protein sequence ID" value="KAK3595949.1"/>
    <property type="molecule type" value="Genomic_DNA"/>
</dbReference>